<evidence type="ECO:0000313" key="1">
    <source>
        <dbReference type="EMBL" id="GAI34349.1"/>
    </source>
</evidence>
<accession>X1PTZ9</accession>
<reference evidence="1" key="1">
    <citation type="journal article" date="2014" name="Front. Microbiol.">
        <title>High frequency of phylogenetically diverse reductive dehalogenase-homologous genes in deep subseafloor sedimentary metagenomes.</title>
        <authorList>
            <person name="Kawai M."/>
            <person name="Futagami T."/>
            <person name="Toyoda A."/>
            <person name="Takaki Y."/>
            <person name="Nishi S."/>
            <person name="Hori S."/>
            <person name="Arai W."/>
            <person name="Tsubouchi T."/>
            <person name="Morono Y."/>
            <person name="Uchiyama I."/>
            <person name="Ito T."/>
            <person name="Fujiyama A."/>
            <person name="Inagaki F."/>
            <person name="Takami H."/>
        </authorList>
    </citation>
    <scope>NUCLEOTIDE SEQUENCE</scope>
    <source>
        <strain evidence="1">Expedition CK06-06</strain>
    </source>
</reference>
<name>X1PTZ9_9ZZZZ</name>
<dbReference type="EMBL" id="BARV01025848">
    <property type="protein sequence ID" value="GAI34349.1"/>
    <property type="molecule type" value="Genomic_DNA"/>
</dbReference>
<comment type="caution">
    <text evidence="1">The sequence shown here is derived from an EMBL/GenBank/DDBJ whole genome shotgun (WGS) entry which is preliminary data.</text>
</comment>
<protein>
    <submittedName>
        <fullName evidence="1">Uncharacterized protein</fullName>
    </submittedName>
</protein>
<sequence length="32" mass="3618">TWGVHLLDLTKQGLCLNYTIADGGKVRDFNRI</sequence>
<feature type="non-terminal residue" evidence="1">
    <location>
        <position position="1"/>
    </location>
</feature>
<gene>
    <name evidence="1" type="ORF">S06H3_41873</name>
</gene>
<dbReference type="AlphaFoldDB" id="X1PTZ9"/>
<organism evidence="1">
    <name type="scientific">marine sediment metagenome</name>
    <dbReference type="NCBI Taxonomy" id="412755"/>
    <lineage>
        <taxon>unclassified sequences</taxon>
        <taxon>metagenomes</taxon>
        <taxon>ecological metagenomes</taxon>
    </lineage>
</organism>
<proteinExistence type="predicted"/>